<organism evidence="1 2">
    <name type="scientific">Chamaesiphon minutus (strain ATCC 27169 / PCC 6605)</name>
    <dbReference type="NCBI Taxonomy" id="1173020"/>
    <lineage>
        <taxon>Bacteria</taxon>
        <taxon>Bacillati</taxon>
        <taxon>Cyanobacteriota</taxon>
        <taxon>Cyanophyceae</taxon>
        <taxon>Gomontiellales</taxon>
        <taxon>Chamaesiphonaceae</taxon>
        <taxon>Chamaesiphon</taxon>
    </lineage>
</organism>
<dbReference type="EMBL" id="CP003600">
    <property type="protein sequence ID" value="AFY93151.1"/>
    <property type="molecule type" value="Genomic_DNA"/>
</dbReference>
<keyword evidence="2" id="KW-1185">Reference proteome</keyword>
<dbReference type="RefSeq" id="WP_015159313.1">
    <property type="nucleotide sequence ID" value="NC_019697.1"/>
</dbReference>
<reference evidence="1 2" key="1">
    <citation type="submission" date="2012-05" db="EMBL/GenBank/DDBJ databases">
        <title>Finished chromosome of genome of Chamaesiphon sp. PCC 6605.</title>
        <authorList>
            <consortium name="US DOE Joint Genome Institute"/>
            <person name="Gugger M."/>
            <person name="Coursin T."/>
            <person name="Rippka R."/>
            <person name="Tandeau De Marsac N."/>
            <person name="Huntemann M."/>
            <person name="Wei C.-L."/>
            <person name="Han J."/>
            <person name="Detter J.C."/>
            <person name="Han C."/>
            <person name="Tapia R."/>
            <person name="Chen A."/>
            <person name="Kyrpides N."/>
            <person name="Mavromatis K."/>
            <person name="Markowitz V."/>
            <person name="Szeto E."/>
            <person name="Ivanova N."/>
            <person name="Pagani I."/>
            <person name="Pati A."/>
            <person name="Goodwin L."/>
            <person name="Nordberg H.P."/>
            <person name="Cantor M.N."/>
            <person name="Hua S.X."/>
            <person name="Woyke T."/>
            <person name="Kerfeld C.A."/>
        </authorList>
    </citation>
    <scope>NUCLEOTIDE SEQUENCE [LARGE SCALE GENOMIC DNA]</scope>
    <source>
        <strain evidence="2">ATCC 27169 / PCC 6605</strain>
    </source>
</reference>
<dbReference type="HOGENOM" id="CLU_2245103_0_0_3"/>
<dbReference type="STRING" id="1173020.Cha6605_2056"/>
<protein>
    <submittedName>
        <fullName evidence="1">Uncharacterized protein</fullName>
    </submittedName>
</protein>
<dbReference type="KEGG" id="cmp:Cha6605_2056"/>
<dbReference type="Proteomes" id="UP000010366">
    <property type="component" value="Chromosome"/>
</dbReference>
<sequence>MSSQSIPTERAIFREQPPNLKQHSGIINDSQGVFKIDYAPYLNRWFSRHTASRDGGIGQNLILVNVYNPQTKITCEWCRPDIQAIVEEENLSAIDRLLKEDILNYLLN</sequence>
<proteinExistence type="predicted"/>
<name>K9UFE3_CHAP6</name>
<dbReference type="AlphaFoldDB" id="K9UFE3"/>
<accession>K9UFE3</accession>
<evidence type="ECO:0000313" key="1">
    <source>
        <dbReference type="EMBL" id="AFY93151.1"/>
    </source>
</evidence>
<gene>
    <name evidence="1" type="ORF">Cha6605_2056</name>
</gene>
<evidence type="ECO:0000313" key="2">
    <source>
        <dbReference type="Proteomes" id="UP000010366"/>
    </source>
</evidence>